<feature type="region of interest" description="Disordered" evidence="1">
    <location>
        <begin position="1"/>
        <end position="30"/>
    </location>
</feature>
<dbReference type="EMBL" id="JAJSOF020000005">
    <property type="protein sequence ID" value="KAJ4447389.1"/>
    <property type="molecule type" value="Genomic_DNA"/>
</dbReference>
<feature type="compositionally biased region" description="Acidic residues" evidence="1">
    <location>
        <begin position="126"/>
        <end position="156"/>
    </location>
</feature>
<gene>
    <name evidence="2" type="ORF">ANN_09395</name>
</gene>
<proteinExistence type="predicted"/>
<protein>
    <submittedName>
        <fullName evidence="2">Uncharacterized protein</fullName>
    </submittedName>
</protein>
<keyword evidence="3" id="KW-1185">Reference proteome</keyword>
<evidence type="ECO:0000313" key="2">
    <source>
        <dbReference type="EMBL" id="KAJ4447389.1"/>
    </source>
</evidence>
<accession>A0ABQ8TLJ3</accession>
<sequence>MAGLLSACLDHRSLEEGHEDSEEDRDGQGLSYVRIYGPMVFRGSDSSETLSEIDSEEEYPVNICDEDENEAGNPNISQDYKSQQCPGNQEEKSVRLMGVITEIRHQKSVQISTSNESKDHRRVIEESTDSETEIENNNDDDDDDDDDDDESEEPEDQCIMRDEVDWG</sequence>
<reference evidence="2 3" key="1">
    <citation type="journal article" date="2022" name="Allergy">
        <title>Genome assembly and annotation of Periplaneta americana reveal a comprehensive cockroach allergen profile.</title>
        <authorList>
            <person name="Wang L."/>
            <person name="Xiong Q."/>
            <person name="Saelim N."/>
            <person name="Wang L."/>
            <person name="Nong W."/>
            <person name="Wan A.T."/>
            <person name="Shi M."/>
            <person name="Liu X."/>
            <person name="Cao Q."/>
            <person name="Hui J.H.L."/>
            <person name="Sookrung N."/>
            <person name="Leung T.F."/>
            <person name="Tungtrongchitr A."/>
            <person name="Tsui S.K.W."/>
        </authorList>
    </citation>
    <scope>NUCLEOTIDE SEQUENCE [LARGE SCALE GENOMIC DNA]</scope>
    <source>
        <strain evidence="2">PWHHKU_190912</strain>
    </source>
</reference>
<feature type="compositionally biased region" description="Acidic residues" evidence="1">
    <location>
        <begin position="51"/>
        <end position="70"/>
    </location>
</feature>
<evidence type="ECO:0000313" key="3">
    <source>
        <dbReference type="Proteomes" id="UP001148838"/>
    </source>
</evidence>
<organism evidence="2 3">
    <name type="scientific">Periplaneta americana</name>
    <name type="common">American cockroach</name>
    <name type="synonym">Blatta americana</name>
    <dbReference type="NCBI Taxonomy" id="6978"/>
    <lineage>
        <taxon>Eukaryota</taxon>
        <taxon>Metazoa</taxon>
        <taxon>Ecdysozoa</taxon>
        <taxon>Arthropoda</taxon>
        <taxon>Hexapoda</taxon>
        <taxon>Insecta</taxon>
        <taxon>Pterygota</taxon>
        <taxon>Neoptera</taxon>
        <taxon>Polyneoptera</taxon>
        <taxon>Dictyoptera</taxon>
        <taxon>Blattodea</taxon>
        <taxon>Blattoidea</taxon>
        <taxon>Blattidae</taxon>
        <taxon>Blattinae</taxon>
        <taxon>Periplaneta</taxon>
    </lineage>
</organism>
<dbReference type="Proteomes" id="UP001148838">
    <property type="component" value="Unassembled WGS sequence"/>
</dbReference>
<feature type="compositionally biased region" description="Basic and acidic residues" evidence="1">
    <location>
        <begin position="116"/>
        <end position="125"/>
    </location>
</feature>
<feature type="compositionally biased region" description="Basic and acidic residues" evidence="1">
    <location>
        <begin position="158"/>
        <end position="167"/>
    </location>
</feature>
<evidence type="ECO:0000256" key="1">
    <source>
        <dbReference type="SAM" id="MobiDB-lite"/>
    </source>
</evidence>
<feature type="compositionally biased region" description="Polar residues" evidence="1">
    <location>
        <begin position="72"/>
        <end position="87"/>
    </location>
</feature>
<feature type="region of interest" description="Disordered" evidence="1">
    <location>
        <begin position="43"/>
        <end position="89"/>
    </location>
</feature>
<name>A0ABQ8TLJ3_PERAM</name>
<feature type="region of interest" description="Disordered" evidence="1">
    <location>
        <begin position="107"/>
        <end position="167"/>
    </location>
</feature>
<comment type="caution">
    <text evidence="2">The sequence shown here is derived from an EMBL/GenBank/DDBJ whole genome shotgun (WGS) entry which is preliminary data.</text>
</comment>